<keyword evidence="2" id="KW-1185">Reference proteome</keyword>
<dbReference type="EMBL" id="SRYA01000004">
    <property type="protein sequence ID" value="TGY97817.1"/>
    <property type="molecule type" value="Genomic_DNA"/>
</dbReference>
<organism evidence="1 2">
    <name type="scientific">Petralouisia muris</name>
    <dbReference type="NCBI Taxonomy" id="3032872"/>
    <lineage>
        <taxon>Bacteria</taxon>
        <taxon>Bacillati</taxon>
        <taxon>Bacillota</taxon>
        <taxon>Clostridia</taxon>
        <taxon>Lachnospirales</taxon>
        <taxon>Lachnospiraceae</taxon>
        <taxon>Petralouisia</taxon>
    </lineage>
</organism>
<protein>
    <submittedName>
        <fullName evidence="1">Uncharacterized protein</fullName>
    </submittedName>
</protein>
<gene>
    <name evidence="1" type="ORF">E5329_02890</name>
</gene>
<evidence type="ECO:0000313" key="1">
    <source>
        <dbReference type="EMBL" id="TGY97817.1"/>
    </source>
</evidence>
<proteinExistence type="predicted"/>
<reference evidence="1" key="1">
    <citation type="submission" date="2019-04" db="EMBL/GenBank/DDBJ databases">
        <title>Microbes associate with the intestines of laboratory mice.</title>
        <authorList>
            <person name="Navarre W."/>
            <person name="Wong E."/>
            <person name="Huang K."/>
            <person name="Tropini C."/>
            <person name="Ng K."/>
            <person name="Yu B."/>
        </authorList>
    </citation>
    <scope>NUCLEOTIDE SEQUENCE</scope>
    <source>
        <strain evidence="1">NM01_1-7b</strain>
    </source>
</reference>
<evidence type="ECO:0000313" key="2">
    <source>
        <dbReference type="Proteomes" id="UP000304953"/>
    </source>
</evidence>
<name>A0AC61S0F4_9FIRM</name>
<comment type="caution">
    <text evidence="1">The sequence shown here is derived from an EMBL/GenBank/DDBJ whole genome shotgun (WGS) entry which is preliminary data.</text>
</comment>
<dbReference type="Proteomes" id="UP000304953">
    <property type="component" value="Unassembled WGS sequence"/>
</dbReference>
<accession>A0AC61S0F4</accession>
<sequence>MVNIREYNMIGTLILGIDHGYGNIKTAHRVFPTALIKSEKAPTFSKDYLEYDGYFNIIGEGHKSFIAEKQSDDDNYILTLAAIAKELSARELTSARVHLAVGLPLKWVQETVYAGERAEAYGIQAYHAGY</sequence>